<dbReference type="InterPro" id="IPR006501">
    <property type="entry name" value="Pectinesterase_inhib_dom"/>
</dbReference>
<dbReference type="Gene3D" id="1.20.140.40">
    <property type="entry name" value="Invertase/pectin methylesterase inhibitor family protein"/>
    <property type="match status" value="1"/>
</dbReference>
<dbReference type="EMBL" id="BMAC01000905">
    <property type="protein sequence ID" value="GFQ04081.1"/>
    <property type="molecule type" value="Genomic_DNA"/>
</dbReference>
<dbReference type="Pfam" id="PF04043">
    <property type="entry name" value="PMEI"/>
    <property type="match status" value="1"/>
</dbReference>
<dbReference type="Proteomes" id="UP000653305">
    <property type="component" value="Unassembled WGS sequence"/>
</dbReference>
<feature type="chain" id="PRO_5032909525" evidence="4">
    <location>
        <begin position="24"/>
        <end position="199"/>
    </location>
</feature>
<keyword evidence="1 4" id="KW-0732">Signal</keyword>
<evidence type="ECO:0000313" key="7">
    <source>
        <dbReference type="Proteomes" id="UP000653305"/>
    </source>
</evidence>
<proteinExistence type="inferred from homology"/>
<dbReference type="InterPro" id="IPR034086">
    <property type="entry name" value="PMEI_plant"/>
</dbReference>
<dbReference type="GO" id="GO:0046910">
    <property type="term" value="F:pectinesterase inhibitor activity"/>
    <property type="evidence" value="ECO:0007669"/>
    <property type="project" value="InterPro"/>
</dbReference>
<feature type="domain" description="Pectinesterase inhibitor" evidence="5">
    <location>
        <begin position="46"/>
        <end position="191"/>
    </location>
</feature>
<comment type="similarity">
    <text evidence="3">Belongs to the PMEI family.</text>
</comment>
<dbReference type="CDD" id="cd15797">
    <property type="entry name" value="PMEI"/>
    <property type="match status" value="1"/>
</dbReference>
<dbReference type="PANTHER" id="PTHR36710:SF4">
    <property type="entry name" value="PLANT INVERTASE_PECTIN METHYLESTERASE INHIBITOR SUPERFAMILY PROTEIN"/>
    <property type="match status" value="1"/>
</dbReference>
<dbReference type="SMART" id="SM00856">
    <property type="entry name" value="PMEI"/>
    <property type="match status" value="1"/>
</dbReference>
<evidence type="ECO:0000256" key="4">
    <source>
        <dbReference type="SAM" id="SignalP"/>
    </source>
</evidence>
<dbReference type="InterPro" id="IPR052421">
    <property type="entry name" value="PCW_Enzyme_Inhibitor"/>
</dbReference>
<dbReference type="NCBIfam" id="TIGR01614">
    <property type="entry name" value="PME_inhib"/>
    <property type="match status" value="1"/>
</dbReference>
<reference evidence="6" key="1">
    <citation type="submission" date="2020-07" db="EMBL/GenBank/DDBJ databases">
        <title>Ethylene signaling mediates host invasion by parasitic plants.</title>
        <authorList>
            <person name="Yoshida S."/>
        </authorList>
    </citation>
    <scope>NUCLEOTIDE SEQUENCE</scope>
    <source>
        <strain evidence="6">Okayama</strain>
    </source>
</reference>
<evidence type="ECO:0000259" key="5">
    <source>
        <dbReference type="SMART" id="SM00856"/>
    </source>
</evidence>
<evidence type="ECO:0000256" key="2">
    <source>
        <dbReference type="ARBA" id="ARBA00023157"/>
    </source>
</evidence>
<accession>A0A830CW14</accession>
<keyword evidence="2" id="KW-1015">Disulfide bond</keyword>
<dbReference type="PANTHER" id="PTHR36710">
    <property type="entry name" value="PECTINESTERASE INHIBITOR-LIKE"/>
    <property type="match status" value="1"/>
</dbReference>
<dbReference type="OrthoDB" id="909794at2759"/>
<keyword evidence="7" id="KW-1185">Reference proteome</keyword>
<dbReference type="AlphaFoldDB" id="A0A830CW14"/>
<dbReference type="InterPro" id="IPR035513">
    <property type="entry name" value="Invertase/methylesterase_inhib"/>
</dbReference>
<gene>
    <name evidence="6" type="ORF">PHJA_002552000</name>
</gene>
<sequence>MIFKLSLLTSFLFLLAISPPANSFRNRTSFENPRGTGDPAVNVIILTDESIHRICSQTGYPPLCQQTLSEFEGKPLFPKPLGNITEMARKHAKSTTKKIYGLYDTIKDKKAALKTRYNRCLKKYEGAMTLINKAKKYLDRGDPRGVLLYAGQAANLVYECDQDLHKRPKEPSNISKDNDKFRDIVSIIYVVCNMLSAGN</sequence>
<evidence type="ECO:0000256" key="3">
    <source>
        <dbReference type="ARBA" id="ARBA00038471"/>
    </source>
</evidence>
<name>A0A830CW14_9LAMI</name>
<feature type="signal peptide" evidence="4">
    <location>
        <begin position="1"/>
        <end position="23"/>
    </location>
</feature>
<evidence type="ECO:0000256" key="1">
    <source>
        <dbReference type="ARBA" id="ARBA00022729"/>
    </source>
</evidence>
<protein>
    <submittedName>
        <fullName evidence="6">Pectinesterase inhibitor</fullName>
    </submittedName>
</protein>
<comment type="caution">
    <text evidence="6">The sequence shown here is derived from an EMBL/GenBank/DDBJ whole genome shotgun (WGS) entry which is preliminary data.</text>
</comment>
<evidence type="ECO:0000313" key="6">
    <source>
        <dbReference type="EMBL" id="GFQ04081.1"/>
    </source>
</evidence>
<dbReference type="SUPFAM" id="SSF101148">
    <property type="entry name" value="Plant invertase/pectin methylesterase inhibitor"/>
    <property type="match status" value="1"/>
</dbReference>
<organism evidence="6 7">
    <name type="scientific">Phtheirospermum japonicum</name>
    <dbReference type="NCBI Taxonomy" id="374723"/>
    <lineage>
        <taxon>Eukaryota</taxon>
        <taxon>Viridiplantae</taxon>
        <taxon>Streptophyta</taxon>
        <taxon>Embryophyta</taxon>
        <taxon>Tracheophyta</taxon>
        <taxon>Spermatophyta</taxon>
        <taxon>Magnoliopsida</taxon>
        <taxon>eudicotyledons</taxon>
        <taxon>Gunneridae</taxon>
        <taxon>Pentapetalae</taxon>
        <taxon>asterids</taxon>
        <taxon>lamiids</taxon>
        <taxon>Lamiales</taxon>
        <taxon>Orobanchaceae</taxon>
        <taxon>Orobanchaceae incertae sedis</taxon>
        <taxon>Phtheirospermum</taxon>
    </lineage>
</organism>